<proteinExistence type="predicted"/>
<evidence type="ECO:0000259" key="1">
    <source>
        <dbReference type="Pfam" id="PF14594"/>
    </source>
</evidence>
<sequence length="571" mass="63250">MTVLSDTLERTRQTTAEIRQRRKAIKRGKPKVFLYKNNPDGSPGAVFRGRINIGELTKYQFPEVKNVSSAGVTVMRASHYLAKWIMTVPNNPDECKNILIRVDMYGGRWRWTGLLHHWEAETVDGVDILTCTWNHDMQFVQFMLCPPNPLLPIPIFQFPRDWFEFGPSCFSIALMIFINIVRLEGHPFTLPDNPGDPSQYLDIINCGDWQVHVKVPNFFEDSSLWTFLASRMNSIDSVIADALDDGQLRLSCRRIFTDEGETVTGLIDNNVANGALVFEVEDRSGFSKDSGTFFGGNAVTGLTRSVIQWGAGFVEDSLAFVDDNESLYADEYYQSGFLGTIAGSPPYVLRDSIAQPLGGKLTHSPATAVGVTVGGDNPTADAIANLIISATGNLIGYFLLGGFDSLGDIASDIIMPFLVGTIFAWDEWKNTTRAQNLGWIHLHEVYVSGAEHNAWSWSALAVWRGGFKATDAETSNTAVITADTWFIPGLHGETGDRLGNTNRAYRRQTGDPIIFVNQIEEMTLVGEANGSFSFPMKIGQNKAAMSTGERNARMFKNMMDKIADIGVHIVQ</sequence>
<dbReference type="InterPro" id="IPR029432">
    <property type="entry name" value="Gp28/Gp37-like_dom"/>
</dbReference>
<feature type="domain" description="Gp28/Gp37-like" evidence="1">
    <location>
        <begin position="55"/>
        <end position="539"/>
    </location>
</feature>
<dbReference type="GeneID" id="23680183"/>
<dbReference type="Proteomes" id="UP000028659">
    <property type="component" value="Genome"/>
</dbReference>
<dbReference type="Pfam" id="PF14594">
    <property type="entry name" value="Sipho_Gp37"/>
    <property type="match status" value="1"/>
</dbReference>
<dbReference type="KEGG" id="vg:23680183"/>
<dbReference type="EMBL" id="KM083128">
    <property type="protein sequence ID" value="AII28164.1"/>
    <property type="molecule type" value="Genomic_DNA"/>
</dbReference>
<keyword evidence="3" id="KW-1185">Reference proteome</keyword>
<accession>A0A076G847</accession>
<organism evidence="2 3">
    <name type="scientific">Mycobacterium phage Sparky</name>
    <dbReference type="NCBI Taxonomy" id="1527493"/>
    <lineage>
        <taxon>Viruses</taxon>
        <taxon>Duplodnaviria</taxon>
        <taxon>Heunggongvirae</taxon>
        <taxon>Uroviricota</taxon>
        <taxon>Caudoviricetes</taxon>
        <taxon>Sparkyvirus</taxon>
        <taxon>Sparkyvirus sparky</taxon>
    </lineage>
</organism>
<reference evidence="2 3" key="1">
    <citation type="submission" date="2014-07" db="EMBL/GenBank/DDBJ databases">
        <authorList>
            <person name="Simmons-Yager K."/>
            <person name="Taylor B.J."/>
            <person name="Thorniley A.J."/>
            <person name="Dasenko M.A."/>
            <person name="Denver D.R."/>
            <person name="Garcia-Ruiz H."/>
            <person name="Hoyer J.S."/>
            <person name="Jogdeo S."/>
            <person name="Sullivan C.M."/>
            <person name="Peterson M.R."/>
            <person name="Rowley E.R."/>
            <person name="Schnitzler C.E."/>
            <person name="Vining K.J."/>
            <person name="Almabruk K.H."/>
            <person name="Banawas S."/>
            <person name="Beatty C."/>
            <person name="Bullock C.J."/>
            <person name="Cappellazzi J.E."/>
            <person name="Chagani S.E."/>
            <person name="Chatterjee P."/>
            <person name="Cram E.D."/>
            <person name="Elorriaga M.E.S.T.E.F.A."/>
            <person name="Esser M."/>
            <person name="Fellows E.J."/>
            <person name="Garcia G.R."/>
            <person name="Gullaba J.M."/>
            <person name="Kinsley M.A."/>
            <person name="Luo F."/>
            <person name="Mcginnis M."/>
            <person name="Paquette C.E."/>
            <person name="Reddekopp R.L."/>
            <person name="Rosen K.L."/>
            <person name="Sahlfeld L.M."/>
            <person name="Vondras A.M."/>
            <person name="Wang J.X."/>
            <person name="Weiss E.S."/>
            <person name="Wernick R."/>
            <person name="Abuelizz H.A."/>
            <person name="Amaro Y."/>
            <person name="Archer C.L."/>
            <person name="Basu A."/>
            <person name="Bellinger M.R."/>
            <person name="Johnson S.F."/>
            <person name="Kitchen S.A."/>
            <person name="Li M."/>
            <person name="Morey-Castro K.E."/>
            <person name="Lavalleur H.J."/>
            <person name="Rangel L.J."/>
            <person name="Ree J.F."/>
            <person name="Shay S.D."/>
            <person name="Sheng Y."/>
            <person name="Smyth J.C."/>
            <person name="Stamm E.A."/>
            <person name="Taylor C.R."/>
            <person name="Vining O.B."/>
            <person name="Wanzeck K.M."/>
            <person name="Watson G."/>
            <person name="Bruck A.J."/>
            <person name="Anders K.R."/>
            <person name="Braun M.A."/>
            <person name="Delesalle V.A."/>
            <person name="Hughes L.E."/>
            <person name="Ware V.C."/>
            <person name="Bradley K.W."/>
            <person name="Barker L.P."/>
            <person name="Asai D.J."/>
            <person name="Bowman C.A."/>
            <person name="Russell D.A."/>
            <person name="Pope W.H."/>
            <person name="Jacobs-Sera D."/>
            <person name="Hendrix R.W."/>
            <person name="Hatfull G.F."/>
        </authorList>
    </citation>
    <scope>NUCLEOTIDE SEQUENCE [LARGE SCALE GENOMIC DNA]</scope>
</reference>
<dbReference type="OrthoDB" id="1419at10239"/>
<evidence type="ECO:0000313" key="2">
    <source>
        <dbReference type="EMBL" id="AII28164.1"/>
    </source>
</evidence>
<dbReference type="RefSeq" id="YP_009125399.1">
    <property type="nucleotide sequence ID" value="NC_026597.1"/>
</dbReference>
<gene>
    <name evidence="2" type="primary">16</name>
    <name evidence="2" type="ORF">PBI_SPARKY_16</name>
</gene>
<protein>
    <submittedName>
        <fullName evidence="2">Minor tail protein</fullName>
    </submittedName>
</protein>
<name>A0A076G847_9CAUD</name>
<evidence type="ECO:0000313" key="3">
    <source>
        <dbReference type="Proteomes" id="UP000028659"/>
    </source>
</evidence>